<feature type="compositionally biased region" description="Acidic residues" evidence="11">
    <location>
        <begin position="98"/>
        <end position="118"/>
    </location>
</feature>
<dbReference type="EMBL" id="LSSN01002325">
    <property type="protein sequence ID" value="OMJ16469.1"/>
    <property type="molecule type" value="Genomic_DNA"/>
</dbReference>
<comment type="subcellular location">
    <subcellularLocation>
        <location evidence="1">Mitochondrion inner membrane</location>
        <topology evidence="1">Single-pass type II membrane protein</topology>
        <orientation evidence="1">Intermembrane side</orientation>
    </subcellularLocation>
</comment>
<keyword evidence="8" id="KW-1015">Disulfide bond</keyword>
<dbReference type="GO" id="GO:0005758">
    <property type="term" value="C:mitochondrial intermembrane space"/>
    <property type="evidence" value="ECO:0007669"/>
    <property type="project" value="TreeGrafter"/>
</dbReference>
<evidence type="ECO:0000259" key="12">
    <source>
        <dbReference type="Pfam" id="PF06747"/>
    </source>
</evidence>
<dbReference type="Pfam" id="PF06747">
    <property type="entry name" value="CHCH"/>
    <property type="match status" value="1"/>
</dbReference>
<dbReference type="GO" id="GO:0045041">
    <property type="term" value="P:protein import into mitochondrial intermembrane space"/>
    <property type="evidence" value="ECO:0007669"/>
    <property type="project" value="InterPro"/>
</dbReference>
<evidence type="ECO:0000313" key="14">
    <source>
        <dbReference type="EMBL" id="OMJ12687.1"/>
    </source>
</evidence>
<dbReference type="InterPro" id="IPR039289">
    <property type="entry name" value="CHCHD4"/>
</dbReference>
<evidence type="ECO:0000256" key="1">
    <source>
        <dbReference type="ARBA" id="ARBA00004164"/>
    </source>
</evidence>
<evidence type="ECO:0000256" key="8">
    <source>
        <dbReference type="ARBA" id="ARBA00023157"/>
    </source>
</evidence>
<evidence type="ECO:0000256" key="5">
    <source>
        <dbReference type="ARBA" id="ARBA00023002"/>
    </source>
</evidence>
<protein>
    <recommendedName>
        <fullName evidence="2">Mitochondrial intermembrane space import and assembly protein 40</fullName>
    </recommendedName>
    <alternativeName>
        <fullName evidence="10">Mitochondrial import inner membrane translocase TIM40</fullName>
    </alternativeName>
</protein>
<dbReference type="AlphaFoldDB" id="A0A1R1XPB6"/>
<feature type="domain" description="CHCH" evidence="12">
    <location>
        <begin position="52"/>
        <end position="87"/>
    </location>
</feature>
<dbReference type="OrthoDB" id="7481291at2759"/>
<dbReference type="EMBL" id="LSSN01005286">
    <property type="protein sequence ID" value="OMJ09856.1"/>
    <property type="molecule type" value="Genomic_DNA"/>
</dbReference>
<organism evidence="15 16">
    <name type="scientific">Smittium culicis</name>
    <dbReference type="NCBI Taxonomy" id="133412"/>
    <lineage>
        <taxon>Eukaryota</taxon>
        <taxon>Fungi</taxon>
        <taxon>Fungi incertae sedis</taxon>
        <taxon>Zoopagomycota</taxon>
        <taxon>Kickxellomycotina</taxon>
        <taxon>Harpellomycetes</taxon>
        <taxon>Harpellales</taxon>
        <taxon>Legeriomycetaceae</taxon>
        <taxon>Smittium</taxon>
    </lineage>
</organism>
<dbReference type="Gene3D" id="1.10.287.2900">
    <property type="match status" value="1"/>
</dbReference>
<name>A0A1R1XPB6_9FUNG</name>
<dbReference type="InterPro" id="IPR010625">
    <property type="entry name" value="CHCH"/>
</dbReference>
<dbReference type="Proteomes" id="UP000187283">
    <property type="component" value="Unassembled WGS sequence"/>
</dbReference>
<evidence type="ECO:0000256" key="7">
    <source>
        <dbReference type="ARBA" id="ARBA00023128"/>
    </source>
</evidence>
<evidence type="ECO:0000256" key="9">
    <source>
        <dbReference type="ARBA" id="ARBA00023284"/>
    </source>
</evidence>
<keyword evidence="5" id="KW-0560">Oxidoreductase</keyword>
<gene>
    <name evidence="13" type="ORF">AYI70_g10683</name>
    <name evidence="15" type="ORF">AYI70_g6572</name>
    <name evidence="14" type="ORF">AYI70_g8962</name>
</gene>
<dbReference type="PANTHER" id="PTHR21622">
    <property type="entry name" value="COILED-COIL-HELIX-COILED-COIL-HELIX DOMAIN CONTAINING 4"/>
    <property type="match status" value="1"/>
</dbReference>
<proteinExistence type="predicted"/>
<dbReference type="EMBL" id="LSSN01003853">
    <property type="protein sequence ID" value="OMJ12687.1"/>
    <property type="molecule type" value="Genomic_DNA"/>
</dbReference>
<evidence type="ECO:0000256" key="11">
    <source>
        <dbReference type="SAM" id="MobiDB-lite"/>
    </source>
</evidence>
<dbReference type="PROSITE" id="PS51808">
    <property type="entry name" value="CHCH"/>
    <property type="match status" value="1"/>
</dbReference>
<evidence type="ECO:0000313" key="16">
    <source>
        <dbReference type="Proteomes" id="UP000187283"/>
    </source>
</evidence>
<evidence type="ECO:0000256" key="10">
    <source>
        <dbReference type="ARBA" id="ARBA00033150"/>
    </source>
</evidence>
<keyword evidence="6" id="KW-0811">Translocation</keyword>
<feature type="region of interest" description="Disordered" evidence="11">
    <location>
        <begin position="91"/>
        <end position="124"/>
    </location>
</feature>
<dbReference type="GO" id="GO:0015035">
    <property type="term" value="F:protein-disulfide reductase activity"/>
    <property type="evidence" value="ECO:0007669"/>
    <property type="project" value="InterPro"/>
</dbReference>
<evidence type="ECO:0000256" key="3">
    <source>
        <dbReference type="ARBA" id="ARBA00022448"/>
    </source>
</evidence>
<keyword evidence="4" id="KW-0653">Protein transport</keyword>
<keyword evidence="7" id="KW-0496">Mitochondrion</keyword>
<feature type="compositionally biased region" description="Basic and acidic residues" evidence="11">
    <location>
        <begin position="13"/>
        <end position="28"/>
    </location>
</feature>
<dbReference type="GO" id="GO:0005743">
    <property type="term" value="C:mitochondrial inner membrane"/>
    <property type="evidence" value="ECO:0007669"/>
    <property type="project" value="UniProtKB-SubCell"/>
</dbReference>
<sequence length="124" mass="14137">MSADKSVPIGFEDEVHVEDNAQSDKPESAYDPETGEINWDCPCLDGMAHGTCGEEFKAAFSCFIYSKEEEKGIDCVDKFKAMQDCFKAHPEEYGPQDIVDDDEYLAEQPEQQEQEQEQQQEKEQ</sequence>
<comment type="caution">
    <text evidence="15">The sequence shown here is derived from an EMBL/GenBank/DDBJ whole genome shotgun (WGS) entry which is preliminary data.</text>
</comment>
<evidence type="ECO:0000313" key="13">
    <source>
        <dbReference type="EMBL" id="OMJ09856.1"/>
    </source>
</evidence>
<reference evidence="15 16" key="1">
    <citation type="submission" date="2017-01" db="EMBL/GenBank/DDBJ databases">
        <authorList>
            <person name="Mah S.A."/>
            <person name="Swanson W.J."/>
            <person name="Moy G.W."/>
            <person name="Vacquier V.D."/>
        </authorList>
    </citation>
    <scope>NUCLEOTIDE SEQUENCE [LARGE SCALE GENOMIC DNA]</scope>
    <source>
        <strain evidence="15 16">GSMNP</strain>
    </source>
</reference>
<keyword evidence="3" id="KW-0813">Transport</keyword>
<evidence type="ECO:0000256" key="2">
    <source>
        <dbReference type="ARBA" id="ARBA00013714"/>
    </source>
</evidence>
<dbReference type="STRING" id="133412.A0A1R1XPB6"/>
<accession>A0A1R1XPB6</accession>
<evidence type="ECO:0000256" key="4">
    <source>
        <dbReference type="ARBA" id="ARBA00022927"/>
    </source>
</evidence>
<evidence type="ECO:0000313" key="15">
    <source>
        <dbReference type="EMBL" id="OMJ16469.1"/>
    </source>
</evidence>
<dbReference type="PANTHER" id="PTHR21622:SF0">
    <property type="entry name" value="COILED-COIL-HELIX-COILED-COIL-HELIX DOMAIN CONTAINING 4"/>
    <property type="match status" value="1"/>
</dbReference>
<keyword evidence="16" id="KW-1185">Reference proteome</keyword>
<feature type="region of interest" description="Disordered" evidence="11">
    <location>
        <begin position="1"/>
        <end position="33"/>
    </location>
</feature>
<keyword evidence="9" id="KW-0676">Redox-active center</keyword>
<evidence type="ECO:0000256" key="6">
    <source>
        <dbReference type="ARBA" id="ARBA00023010"/>
    </source>
</evidence>